<comment type="caution">
    <text evidence="3">The sequence shown here is derived from an EMBL/GenBank/DDBJ whole genome shotgun (WGS) entry which is preliminary data.</text>
</comment>
<feature type="region of interest" description="Disordered" evidence="1">
    <location>
        <begin position="612"/>
        <end position="653"/>
    </location>
</feature>
<organism evidence="3 4">
    <name type="scientific">Lasius niger</name>
    <name type="common">Black garden ant</name>
    <dbReference type="NCBI Taxonomy" id="67767"/>
    <lineage>
        <taxon>Eukaryota</taxon>
        <taxon>Metazoa</taxon>
        <taxon>Ecdysozoa</taxon>
        <taxon>Arthropoda</taxon>
        <taxon>Hexapoda</taxon>
        <taxon>Insecta</taxon>
        <taxon>Pterygota</taxon>
        <taxon>Neoptera</taxon>
        <taxon>Endopterygota</taxon>
        <taxon>Hymenoptera</taxon>
        <taxon>Apocrita</taxon>
        <taxon>Aculeata</taxon>
        <taxon>Formicoidea</taxon>
        <taxon>Formicidae</taxon>
        <taxon>Formicinae</taxon>
        <taxon>Lasius</taxon>
        <taxon>Lasius</taxon>
    </lineage>
</organism>
<evidence type="ECO:0000256" key="1">
    <source>
        <dbReference type="SAM" id="MobiDB-lite"/>
    </source>
</evidence>
<keyword evidence="4" id="KW-1185">Reference proteome</keyword>
<feature type="chain" id="PRO_5005291303" description="Glycoprotein" evidence="2">
    <location>
        <begin position="21"/>
        <end position="665"/>
    </location>
</feature>
<name>A0A0J7N942_LASNI</name>
<dbReference type="PaxDb" id="67767-A0A0J7N942"/>
<sequence length="665" mass="73883">MKTSTFIATLISALTAATHGLIGYDCGGRGMNITSLSLLDIGECRVDNIEAHKEETFVQLLQLSEFDHTPGIQCRIEIDRTIYYCGMHSHVSIVHNGRSEYIREVSADTCKKLHATGTIFLGGSALISGLKTNSTATRSITFAGSASTDGRCSGTQFSDPFGTWDNVVVQGTVKITTRSLQLPVRYSTNEVILPSGARCHVTDGECNDADGMTTYWSTLPIDSCQFNRYDVLYQGPAYRLTSTSMQKETPTIYTVTTKDTTFALAKTNEFNLCGYKILRTEHPKLFILETQPGRTFKVHSKVSIDNLDIFSYVNSKFIYVEKHLKTQLTQLYRDIMEQKCALERQILENALSLASIAPDEMAHRIMKTPGYTAIMAGEVIHLIKCVPVECRIRQTSVCYNELPVTHQNRSLFLLPRSRILTKSGTIKDCNELLPTMYKIHNTWYRMLPRPTESLAPPTIQPLTRPAWNYVSPASLATSGIYNSEDIDRLRDHIMFPVEKPSMLNTIARGAMGQAIPEGSLSLANLLDEASLNRIAENAGERLWKGFMKFGSASAGVLGIFVVIRLVKLIIDTLIHGYALHSVYGWSLHLLGAIWTSVTNVLLHLGKPAERRSSNGRELLPLNPPPSTENQPPEALPSAENKPSGTNPGNEIKKDYSELRKLLEEV</sequence>
<feature type="signal peptide" evidence="2">
    <location>
        <begin position="1"/>
        <end position="20"/>
    </location>
</feature>
<reference evidence="3 4" key="1">
    <citation type="submission" date="2015-04" db="EMBL/GenBank/DDBJ databases">
        <title>Lasius niger genome sequencing.</title>
        <authorList>
            <person name="Konorov E.A."/>
            <person name="Nikitin M.A."/>
            <person name="Kirill M.V."/>
            <person name="Chang P."/>
        </authorList>
    </citation>
    <scope>NUCLEOTIDE SEQUENCE [LARGE SCALE GENOMIC DNA]</scope>
    <source>
        <tissue evidence="3">Whole</tissue>
    </source>
</reference>
<accession>A0A0J7N942</accession>
<proteinExistence type="predicted"/>
<evidence type="ECO:0000256" key="2">
    <source>
        <dbReference type="SAM" id="SignalP"/>
    </source>
</evidence>
<evidence type="ECO:0000313" key="3">
    <source>
        <dbReference type="EMBL" id="KMQ89175.1"/>
    </source>
</evidence>
<dbReference type="Pfam" id="PF24664">
    <property type="entry name" value="Monjiviricetes_fusion"/>
    <property type="match status" value="1"/>
</dbReference>
<dbReference type="EMBL" id="LBMM01008064">
    <property type="protein sequence ID" value="KMQ89175.1"/>
    <property type="molecule type" value="Genomic_DNA"/>
</dbReference>
<evidence type="ECO:0000313" key="4">
    <source>
        <dbReference type="Proteomes" id="UP000036403"/>
    </source>
</evidence>
<evidence type="ECO:0008006" key="5">
    <source>
        <dbReference type="Google" id="ProtNLM"/>
    </source>
</evidence>
<dbReference type="OrthoDB" id="7694428at2759"/>
<dbReference type="AlphaFoldDB" id="A0A0J7N942"/>
<protein>
    <recommendedName>
        <fullName evidence="5">Glycoprotein</fullName>
    </recommendedName>
</protein>
<dbReference type="Proteomes" id="UP000036403">
    <property type="component" value="Unassembled WGS sequence"/>
</dbReference>
<keyword evidence="2" id="KW-0732">Signal</keyword>
<gene>
    <name evidence="3" type="ORF">RF55_11217</name>
</gene>